<feature type="region of interest" description="Disordered" evidence="9">
    <location>
        <begin position="64"/>
        <end position="92"/>
    </location>
</feature>
<dbReference type="SMART" id="SM00428">
    <property type="entry name" value="H3"/>
    <property type="match status" value="1"/>
</dbReference>
<evidence type="ECO:0000256" key="1">
    <source>
        <dbReference type="ARBA" id="ARBA00004123"/>
    </source>
</evidence>
<accession>A0AAV0PPJ5</accession>
<reference evidence="11" key="1">
    <citation type="submission" date="2022-08" db="EMBL/GenBank/DDBJ databases">
        <authorList>
            <person name="Gutierrez-Valencia J."/>
        </authorList>
    </citation>
    <scope>NUCLEOTIDE SEQUENCE</scope>
</reference>
<dbReference type="PANTHER" id="PTHR45810:SF1">
    <property type="entry name" value="HISTONE H3-LIKE CENTROMERIC PROTEIN A"/>
    <property type="match status" value="1"/>
</dbReference>
<evidence type="ECO:0000256" key="6">
    <source>
        <dbReference type="ARBA" id="ARBA00023125"/>
    </source>
</evidence>
<dbReference type="GO" id="GO:0005634">
    <property type="term" value="C:nucleus"/>
    <property type="evidence" value="ECO:0007669"/>
    <property type="project" value="UniProtKB-SubCell"/>
</dbReference>
<dbReference type="GO" id="GO:0030527">
    <property type="term" value="F:structural constituent of chromatin"/>
    <property type="evidence" value="ECO:0007669"/>
    <property type="project" value="InterPro"/>
</dbReference>
<comment type="caution">
    <text evidence="11">The sequence shown here is derived from an EMBL/GenBank/DDBJ whole genome shotgun (WGS) entry which is preliminary data.</text>
</comment>
<feature type="compositionally biased region" description="Basic and acidic residues" evidence="9">
    <location>
        <begin position="64"/>
        <end position="76"/>
    </location>
</feature>
<evidence type="ECO:0000256" key="9">
    <source>
        <dbReference type="SAM" id="MobiDB-lite"/>
    </source>
</evidence>
<dbReference type="SUPFAM" id="SSF47113">
    <property type="entry name" value="Histone-fold"/>
    <property type="match status" value="1"/>
</dbReference>
<feature type="compositionally biased region" description="Basic residues" evidence="9">
    <location>
        <begin position="77"/>
        <end position="92"/>
    </location>
</feature>
<keyword evidence="7" id="KW-0539">Nucleus</keyword>
<protein>
    <recommendedName>
        <fullName evidence="10">Core Histone H2A/H2B/H3 domain-containing protein</fullName>
    </recommendedName>
</protein>
<feature type="region of interest" description="Disordered" evidence="9">
    <location>
        <begin position="1"/>
        <end position="33"/>
    </location>
</feature>
<evidence type="ECO:0000313" key="11">
    <source>
        <dbReference type="EMBL" id="CAI0473158.1"/>
    </source>
</evidence>
<dbReference type="FunFam" id="1.10.20.10:FF:000085">
    <property type="entry name" value="Histone H3.2"/>
    <property type="match status" value="1"/>
</dbReference>
<dbReference type="GO" id="GO:0003677">
    <property type="term" value="F:DNA binding"/>
    <property type="evidence" value="ECO:0007669"/>
    <property type="project" value="UniProtKB-KW"/>
</dbReference>
<dbReference type="Pfam" id="PF00125">
    <property type="entry name" value="Histone"/>
    <property type="match status" value="1"/>
</dbReference>
<keyword evidence="8" id="KW-0544">Nucleosome core</keyword>
<evidence type="ECO:0000256" key="2">
    <source>
        <dbReference type="ARBA" id="ARBA00004286"/>
    </source>
</evidence>
<dbReference type="EMBL" id="CAMGYJ010000009">
    <property type="protein sequence ID" value="CAI0473158.1"/>
    <property type="molecule type" value="Genomic_DNA"/>
</dbReference>
<keyword evidence="12" id="KW-1185">Reference proteome</keyword>
<dbReference type="Gene3D" id="1.10.20.10">
    <property type="entry name" value="Histone, subunit A"/>
    <property type="match status" value="1"/>
</dbReference>
<dbReference type="GO" id="GO:0000786">
    <property type="term" value="C:nucleosome"/>
    <property type="evidence" value="ECO:0007669"/>
    <property type="project" value="UniProtKB-KW"/>
</dbReference>
<evidence type="ECO:0000256" key="4">
    <source>
        <dbReference type="ARBA" id="ARBA00022454"/>
    </source>
</evidence>
<evidence type="ECO:0000256" key="3">
    <source>
        <dbReference type="ARBA" id="ARBA00010343"/>
    </source>
</evidence>
<evidence type="ECO:0000259" key="10">
    <source>
        <dbReference type="Pfam" id="PF00125"/>
    </source>
</evidence>
<evidence type="ECO:0000256" key="5">
    <source>
        <dbReference type="ARBA" id="ARBA00022990"/>
    </source>
</evidence>
<dbReference type="AlphaFoldDB" id="A0AAV0PPJ5"/>
<dbReference type="CDD" id="cd22911">
    <property type="entry name" value="HFD_H3"/>
    <property type="match status" value="1"/>
</dbReference>
<keyword evidence="5" id="KW-0007">Acetylation</keyword>
<sequence length="188" mass="21459">MARTKHQAARSQSRKQPGKKIPRPSSSPPPSSVPSLSLCDIFLVFVLNGSSFLSNLRLPDQADHLGEQQQQQEEKKQVHKVGRPQRKPRRLRPGTRALREIRFYQKTTGFVIPVSNFTRLVRQVTQEFSQEVNRWQAEGLVALQEAAEDFLVHLFEDGMLCAVHAKRVTLMKKDLDLARRIGGRGQPW</sequence>
<comment type="similarity">
    <text evidence="3">Belongs to the histone H3 family.</text>
</comment>
<organism evidence="11 12">
    <name type="scientific">Linum tenue</name>
    <dbReference type="NCBI Taxonomy" id="586396"/>
    <lineage>
        <taxon>Eukaryota</taxon>
        <taxon>Viridiplantae</taxon>
        <taxon>Streptophyta</taxon>
        <taxon>Embryophyta</taxon>
        <taxon>Tracheophyta</taxon>
        <taxon>Spermatophyta</taxon>
        <taxon>Magnoliopsida</taxon>
        <taxon>eudicotyledons</taxon>
        <taxon>Gunneridae</taxon>
        <taxon>Pentapetalae</taxon>
        <taxon>rosids</taxon>
        <taxon>fabids</taxon>
        <taxon>Malpighiales</taxon>
        <taxon>Linaceae</taxon>
        <taxon>Linum</taxon>
    </lineage>
</organism>
<dbReference type="InterPro" id="IPR007125">
    <property type="entry name" value="H2A/H2B/H3"/>
</dbReference>
<dbReference type="GO" id="GO:0046982">
    <property type="term" value="F:protein heterodimerization activity"/>
    <property type="evidence" value="ECO:0007669"/>
    <property type="project" value="InterPro"/>
</dbReference>
<evidence type="ECO:0000313" key="12">
    <source>
        <dbReference type="Proteomes" id="UP001154282"/>
    </source>
</evidence>
<dbReference type="PANTHER" id="PTHR45810">
    <property type="entry name" value="HISTONE H3.2"/>
    <property type="match status" value="1"/>
</dbReference>
<dbReference type="InterPro" id="IPR009072">
    <property type="entry name" value="Histone-fold"/>
</dbReference>
<keyword evidence="4" id="KW-0158">Chromosome</keyword>
<keyword evidence="6" id="KW-0238">DNA-binding</keyword>
<name>A0AAV0PPJ5_9ROSI</name>
<comment type="subcellular location">
    <subcellularLocation>
        <location evidence="2">Chromosome</location>
    </subcellularLocation>
    <subcellularLocation>
        <location evidence="1">Nucleus</location>
    </subcellularLocation>
</comment>
<feature type="domain" description="Core Histone H2A/H2B/H3" evidence="10">
    <location>
        <begin position="93"/>
        <end position="181"/>
    </location>
</feature>
<gene>
    <name evidence="11" type="ORF">LITE_LOCUS39533</name>
</gene>
<evidence type="ECO:0000256" key="7">
    <source>
        <dbReference type="ARBA" id="ARBA00023242"/>
    </source>
</evidence>
<evidence type="ECO:0000256" key="8">
    <source>
        <dbReference type="ARBA" id="ARBA00023269"/>
    </source>
</evidence>
<dbReference type="Proteomes" id="UP001154282">
    <property type="component" value="Unassembled WGS sequence"/>
</dbReference>
<feature type="compositionally biased region" description="Basic residues" evidence="9">
    <location>
        <begin position="1"/>
        <end position="22"/>
    </location>
</feature>
<proteinExistence type="inferred from homology"/>
<dbReference type="InterPro" id="IPR000164">
    <property type="entry name" value="Histone_H3/CENP-A"/>
</dbReference>